<dbReference type="Pfam" id="PF01609">
    <property type="entry name" value="DDE_Tnp_1"/>
    <property type="match status" value="1"/>
</dbReference>
<dbReference type="AlphaFoldDB" id="A0AA37SKF6"/>
<evidence type="ECO:0000259" key="1">
    <source>
        <dbReference type="Pfam" id="PF01609"/>
    </source>
</evidence>
<proteinExistence type="predicted"/>
<dbReference type="InterPro" id="IPR002559">
    <property type="entry name" value="Transposase_11"/>
</dbReference>
<protein>
    <recommendedName>
        <fullName evidence="1">Transposase IS4-like domain-containing protein</fullName>
    </recommendedName>
</protein>
<reference evidence="3" key="1">
    <citation type="journal article" date="2019" name="Int. J. Syst. Evol. Microbiol.">
        <title>The Global Catalogue of Microorganisms (GCM) 10K type strain sequencing project: providing services to taxonomists for standard genome sequencing and annotation.</title>
        <authorList>
            <consortium name="The Broad Institute Genomics Platform"/>
            <consortium name="The Broad Institute Genome Sequencing Center for Infectious Disease"/>
            <person name="Wu L."/>
            <person name="Ma J."/>
        </authorList>
    </citation>
    <scope>NUCLEOTIDE SEQUENCE [LARGE SCALE GENOMIC DNA]</scope>
    <source>
        <strain evidence="3">NBRC 12467</strain>
    </source>
</reference>
<sequence length="63" mass="6763">MNTNLHTITDQNGRPLSFLMTAGQVSDHTGASALLGNLPAAQWMLGNRGYDADCLAATVIFWL</sequence>
<organism evidence="2 3">
    <name type="scientific">Gluconobacter sphaericus NBRC 12467</name>
    <dbReference type="NCBI Taxonomy" id="1307951"/>
    <lineage>
        <taxon>Bacteria</taxon>
        <taxon>Pseudomonadati</taxon>
        <taxon>Pseudomonadota</taxon>
        <taxon>Alphaproteobacteria</taxon>
        <taxon>Acetobacterales</taxon>
        <taxon>Acetobacteraceae</taxon>
        <taxon>Gluconobacter</taxon>
    </lineage>
</organism>
<dbReference type="GO" id="GO:0006313">
    <property type="term" value="P:DNA transposition"/>
    <property type="evidence" value="ECO:0007669"/>
    <property type="project" value="InterPro"/>
</dbReference>
<dbReference type="Proteomes" id="UP001156708">
    <property type="component" value="Unassembled WGS sequence"/>
</dbReference>
<comment type="caution">
    <text evidence="2">The sequence shown here is derived from an EMBL/GenBank/DDBJ whole genome shotgun (WGS) entry which is preliminary data.</text>
</comment>
<keyword evidence="3" id="KW-1185">Reference proteome</keyword>
<evidence type="ECO:0000313" key="2">
    <source>
        <dbReference type="EMBL" id="GLQ86128.1"/>
    </source>
</evidence>
<feature type="domain" description="Transposase IS4-like" evidence="1">
    <location>
        <begin position="3"/>
        <end position="54"/>
    </location>
</feature>
<name>A0AA37SKF6_9PROT</name>
<dbReference type="EMBL" id="BSNZ01000033">
    <property type="protein sequence ID" value="GLQ86128.1"/>
    <property type="molecule type" value="Genomic_DNA"/>
</dbReference>
<dbReference type="GO" id="GO:0003677">
    <property type="term" value="F:DNA binding"/>
    <property type="evidence" value="ECO:0007669"/>
    <property type="project" value="InterPro"/>
</dbReference>
<accession>A0AA37SKF6</accession>
<dbReference type="GO" id="GO:0004803">
    <property type="term" value="F:transposase activity"/>
    <property type="evidence" value="ECO:0007669"/>
    <property type="project" value="InterPro"/>
</dbReference>
<gene>
    <name evidence="2" type="ORF">GCM10007872_30390</name>
</gene>
<evidence type="ECO:0000313" key="3">
    <source>
        <dbReference type="Proteomes" id="UP001156708"/>
    </source>
</evidence>